<evidence type="ECO:0000259" key="5">
    <source>
        <dbReference type="SMART" id="SM00382"/>
    </source>
</evidence>
<evidence type="ECO:0000313" key="6">
    <source>
        <dbReference type="EMBL" id="CDR94672.1"/>
    </source>
</evidence>
<feature type="compositionally biased region" description="Basic and acidic residues" evidence="4">
    <location>
        <begin position="100"/>
        <end position="118"/>
    </location>
</feature>
<accession>A0A061D3M0</accession>
<dbReference type="PANTHER" id="PTHR23077:SF171">
    <property type="entry name" value="NUCLEAR VALOSIN-CONTAINING PROTEIN-LIKE"/>
    <property type="match status" value="1"/>
</dbReference>
<feature type="domain" description="AAA+ ATPase" evidence="5">
    <location>
        <begin position="481"/>
        <end position="617"/>
    </location>
</feature>
<gene>
    <name evidence="6" type="ORF">BBBOND_0109700</name>
</gene>
<dbReference type="GO" id="GO:0005524">
    <property type="term" value="F:ATP binding"/>
    <property type="evidence" value="ECO:0007669"/>
    <property type="project" value="UniProtKB-KW"/>
</dbReference>
<dbReference type="GO" id="GO:0042254">
    <property type="term" value="P:ribosome biogenesis"/>
    <property type="evidence" value="ECO:0007669"/>
    <property type="project" value="TreeGrafter"/>
</dbReference>
<dbReference type="Pfam" id="PF00004">
    <property type="entry name" value="AAA"/>
    <property type="match status" value="2"/>
</dbReference>
<dbReference type="GO" id="GO:0016887">
    <property type="term" value="F:ATP hydrolysis activity"/>
    <property type="evidence" value="ECO:0007669"/>
    <property type="project" value="InterPro"/>
</dbReference>
<feature type="domain" description="AAA+ ATPase" evidence="5">
    <location>
        <begin position="210"/>
        <end position="345"/>
    </location>
</feature>
<dbReference type="FunFam" id="3.40.50.300:FF:000365">
    <property type="entry name" value="Ribosome biogenesis ATPase RIX7"/>
    <property type="match status" value="1"/>
</dbReference>
<feature type="region of interest" description="Disordered" evidence="4">
    <location>
        <begin position="88"/>
        <end position="159"/>
    </location>
</feature>
<dbReference type="AlphaFoldDB" id="A0A061D3M0"/>
<dbReference type="InterPro" id="IPR041569">
    <property type="entry name" value="AAA_lid_3"/>
</dbReference>
<keyword evidence="2" id="KW-0547">Nucleotide-binding</keyword>
<dbReference type="InterPro" id="IPR050168">
    <property type="entry name" value="AAA_ATPase_domain"/>
</dbReference>
<organism evidence="6 7">
    <name type="scientific">Babesia bigemina</name>
    <dbReference type="NCBI Taxonomy" id="5866"/>
    <lineage>
        <taxon>Eukaryota</taxon>
        <taxon>Sar</taxon>
        <taxon>Alveolata</taxon>
        <taxon>Apicomplexa</taxon>
        <taxon>Aconoidasida</taxon>
        <taxon>Piroplasmida</taxon>
        <taxon>Babesiidae</taxon>
        <taxon>Babesia</taxon>
    </lineage>
</organism>
<dbReference type="PANTHER" id="PTHR23077">
    <property type="entry name" value="AAA-FAMILY ATPASE"/>
    <property type="match status" value="1"/>
</dbReference>
<dbReference type="VEuPathDB" id="PiroplasmaDB:BBBOND_0109700"/>
<dbReference type="RefSeq" id="XP_012766858.1">
    <property type="nucleotide sequence ID" value="XM_012911404.1"/>
</dbReference>
<protein>
    <submittedName>
        <fullName evidence="6">ATPase AAA type domain containing protein, putative</fullName>
    </submittedName>
</protein>
<sequence>MSANIMLNRLRSLAGAQQLQWPPVSCSDHDVTFARSDGTNTHITVDFDKLLSQLQGTFPDYRRQKLGVLRKAFASILKETFGPDYANGSKADVEMEDWSQPERRNARRKSADLPDSELRSLNATMADSYRQPASGDRSGANGTTKRAKKSRKSDADEEGFESRMLFIPERNIATRLDHVGGIESIRADINDLVVRPLKFPHVYRFLGVQPTKGILLHGPPGSGKSKLAEAIAGEAGCAFFRVAATELVTGMSGESESRLRDLFEQAKRTAPSIIFIDEIDSVTPKRENSSRELEKRIVAQLGICMDSLADHFVIVIGATNRQECLDPMIRRNGRFDREISMGIPDTDARFSILRAVSMGMRLGEDVDFDEIAAMTPGFVGADLQAVTREAAACAITRIFAERGETIAPDSVDMESAFVTQQDFRAAVGRVQPSAQREGFATIPNVTWDNVGALSHLRKEMEDHIVFPITFKNLYRTFGVAVPAGILLYGPPGCGKTLLAKAVANGSKANFISVKGPELLNKYVGESERAVRLIFQRAAVSAPCVVFFDEVDSLCPVRNSESNQTTERVVNQLLTEMDGIQNRREVYVLAATNRPDIIDPAMLRPGRLERQMYVPLPDAAGRVDILQKLTAGIPVSADVNFQTLSMQTNGYSGADLACLVREAGIAAVEKYRTEFMNASAAGVSMRLVAAPSGACVTSHDFAVALSKVTPSVTQQQIDFYERFRHRQFAGQTLN</sequence>
<reference evidence="7" key="1">
    <citation type="journal article" date="2014" name="Nucleic Acids Res.">
        <title>The evolutionary dynamics of variant antigen genes in Babesia reveal a history of genomic innovation underlying host-parasite interaction.</title>
        <authorList>
            <person name="Jackson A.P."/>
            <person name="Otto T.D."/>
            <person name="Darby A."/>
            <person name="Ramaprasad A."/>
            <person name="Xia D."/>
            <person name="Echaide I.E."/>
            <person name="Farber M."/>
            <person name="Gahlot S."/>
            <person name="Gamble J."/>
            <person name="Gupta D."/>
            <person name="Gupta Y."/>
            <person name="Jackson L."/>
            <person name="Malandrin L."/>
            <person name="Malas T.B."/>
            <person name="Moussa E."/>
            <person name="Nair M."/>
            <person name="Reid A.J."/>
            <person name="Sanders M."/>
            <person name="Sharma J."/>
            <person name="Tracey A."/>
            <person name="Quail M.A."/>
            <person name="Weir W."/>
            <person name="Wastling J.M."/>
            <person name="Hall N."/>
            <person name="Willadsen P."/>
            <person name="Lingelbach K."/>
            <person name="Shiels B."/>
            <person name="Tait A."/>
            <person name="Berriman M."/>
            <person name="Allred D.R."/>
            <person name="Pain A."/>
        </authorList>
    </citation>
    <scope>NUCLEOTIDE SEQUENCE [LARGE SCALE GENOMIC DNA]</scope>
    <source>
        <strain evidence="7">Bond</strain>
    </source>
</reference>
<dbReference type="OrthoDB" id="27435at2759"/>
<dbReference type="FunFam" id="3.40.50.300:FF:000149">
    <property type="entry name" value="Nuclear valosin-containing protein-like"/>
    <property type="match status" value="1"/>
</dbReference>
<dbReference type="SUPFAM" id="SSF52540">
    <property type="entry name" value="P-loop containing nucleoside triphosphate hydrolases"/>
    <property type="match status" value="2"/>
</dbReference>
<dbReference type="STRING" id="5866.A0A061D3M0"/>
<dbReference type="Pfam" id="PF17862">
    <property type="entry name" value="AAA_lid_3"/>
    <property type="match status" value="2"/>
</dbReference>
<evidence type="ECO:0000256" key="4">
    <source>
        <dbReference type="SAM" id="MobiDB-lite"/>
    </source>
</evidence>
<dbReference type="InterPro" id="IPR027417">
    <property type="entry name" value="P-loop_NTPase"/>
</dbReference>
<dbReference type="EMBL" id="LK391707">
    <property type="protein sequence ID" value="CDR94672.1"/>
    <property type="molecule type" value="Genomic_DNA"/>
</dbReference>
<dbReference type="Gene3D" id="3.40.50.300">
    <property type="entry name" value="P-loop containing nucleotide triphosphate hydrolases"/>
    <property type="match status" value="2"/>
</dbReference>
<dbReference type="InterPro" id="IPR003959">
    <property type="entry name" value="ATPase_AAA_core"/>
</dbReference>
<dbReference type="SMART" id="SM00382">
    <property type="entry name" value="AAA"/>
    <property type="match status" value="2"/>
</dbReference>
<dbReference type="GO" id="GO:1990275">
    <property type="term" value="F:preribosome binding"/>
    <property type="evidence" value="ECO:0007669"/>
    <property type="project" value="TreeGrafter"/>
</dbReference>
<evidence type="ECO:0000256" key="3">
    <source>
        <dbReference type="ARBA" id="ARBA00022840"/>
    </source>
</evidence>
<dbReference type="GeneID" id="24563213"/>
<proteinExistence type="inferred from homology"/>
<evidence type="ECO:0000313" key="7">
    <source>
        <dbReference type="Proteomes" id="UP000033188"/>
    </source>
</evidence>
<evidence type="ECO:0000256" key="2">
    <source>
        <dbReference type="ARBA" id="ARBA00022741"/>
    </source>
</evidence>
<dbReference type="GO" id="GO:0003723">
    <property type="term" value="F:RNA binding"/>
    <property type="evidence" value="ECO:0007669"/>
    <property type="project" value="TreeGrafter"/>
</dbReference>
<dbReference type="Gene3D" id="1.10.8.60">
    <property type="match status" value="2"/>
</dbReference>
<dbReference type="KEGG" id="bbig:BBBOND_0109700"/>
<dbReference type="Proteomes" id="UP000033188">
    <property type="component" value="Chromosome 1"/>
</dbReference>
<dbReference type="InterPro" id="IPR003593">
    <property type="entry name" value="AAA+_ATPase"/>
</dbReference>
<comment type="similarity">
    <text evidence="1">Belongs to the AAA ATPase family.</text>
</comment>
<evidence type="ECO:0000256" key="1">
    <source>
        <dbReference type="ARBA" id="ARBA00006914"/>
    </source>
</evidence>
<dbReference type="GO" id="GO:0005634">
    <property type="term" value="C:nucleus"/>
    <property type="evidence" value="ECO:0007669"/>
    <property type="project" value="TreeGrafter"/>
</dbReference>
<keyword evidence="7" id="KW-1185">Reference proteome</keyword>
<name>A0A061D3M0_BABBI</name>
<keyword evidence="3" id="KW-0067">ATP-binding</keyword>
<dbReference type="OMA" id="MESNSAM"/>